<evidence type="ECO:0000256" key="1">
    <source>
        <dbReference type="SAM" id="Phobius"/>
    </source>
</evidence>
<dbReference type="EMBL" id="PDVP01000003">
    <property type="protein sequence ID" value="PHP67519.1"/>
    <property type="molecule type" value="Genomic_DNA"/>
</dbReference>
<feature type="transmembrane region" description="Helical" evidence="1">
    <location>
        <begin position="169"/>
        <end position="190"/>
    </location>
</feature>
<feature type="transmembrane region" description="Helical" evidence="1">
    <location>
        <begin position="356"/>
        <end position="374"/>
    </location>
</feature>
<comment type="caution">
    <text evidence="2">The sequence shown here is derived from an EMBL/GenBank/DDBJ whole genome shotgun (WGS) entry which is preliminary data.</text>
</comment>
<organism evidence="2 3">
    <name type="scientific">Zhengella mangrovi</name>
    <dbReference type="NCBI Taxonomy" id="1982044"/>
    <lineage>
        <taxon>Bacteria</taxon>
        <taxon>Pseudomonadati</taxon>
        <taxon>Pseudomonadota</taxon>
        <taxon>Alphaproteobacteria</taxon>
        <taxon>Hyphomicrobiales</taxon>
        <taxon>Notoacmeibacteraceae</taxon>
        <taxon>Zhengella</taxon>
    </lineage>
</organism>
<dbReference type="AlphaFoldDB" id="A0A2G1QPW4"/>
<keyword evidence="1" id="KW-0812">Transmembrane</keyword>
<dbReference type="RefSeq" id="WP_099305476.1">
    <property type="nucleotide sequence ID" value="NZ_PDVP01000003.1"/>
</dbReference>
<gene>
    <name evidence="2" type="ORF">CSC94_07375</name>
</gene>
<keyword evidence="1" id="KW-0472">Membrane</keyword>
<proteinExistence type="predicted"/>
<evidence type="ECO:0000313" key="3">
    <source>
        <dbReference type="Proteomes" id="UP000221168"/>
    </source>
</evidence>
<feature type="transmembrane region" description="Helical" evidence="1">
    <location>
        <begin position="330"/>
        <end position="350"/>
    </location>
</feature>
<dbReference type="Proteomes" id="UP000221168">
    <property type="component" value="Unassembled WGS sequence"/>
</dbReference>
<feature type="transmembrane region" description="Helical" evidence="1">
    <location>
        <begin position="300"/>
        <end position="318"/>
    </location>
</feature>
<sequence>MAMETERPISGQGGFDVRGVLLDLIAGILQRSGRIWVCHGAALGLALLAGFFLSVMVIGWLRPVHAWDMIAYLGAAWEDRYPMPGDLHHAVWEAVRLGTSPERFAVLAEGDAYRVRQFTDPLAFQSQLGMYEIKWLYVQLVAWLVPVTGAMHAGYVINLAAAAGLFAVLAWWLAAVRMLNLAPLVVALLMVARFPSLATAETPDLLNVTLVCAALLLLDRRHAVAGALAAVLAVAVRPDSIVLVAGLTGAFWLWRQAGAGAMALALLASLAAYLGIQHVSHHPGWWPHLWFSTYQIQEDMQGFQPGFSMAVYGIAFAWNLVRSAFEDSWLGLYLGGLAMWALLTSGGLGFSRMRTALIGAALGAIALKFIIFPLHDGRTYFPMLVPALLLMLAETRDRARDLIAQRRAG</sequence>
<feature type="transmembrane region" description="Helical" evidence="1">
    <location>
        <begin position="135"/>
        <end position="157"/>
    </location>
</feature>
<evidence type="ECO:0000313" key="2">
    <source>
        <dbReference type="EMBL" id="PHP67519.1"/>
    </source>
</evidence>
<accession>A0A2G1QPW4</accession>
<feature type="transmembrane region" description="Helical" evidence="1">
    <location>
        <begin position="41"/>
        <end position="61"/>
    </location>
</feature>
<feature type="transmembrane region" description="Helical" evidence="1">
    <location>
        <begin position="224"/>
        <end position="254"/>
    </location>
</feature>
<evidence type="ECO:0008006" key="4">
    <source>
        <dbReference type="Google" id="ProtNLM"/>
    </source>
</evidence>
<reference evidence="2 3" key="1">
    <citation type="submission" date="2017-10" db="EMBL/GenBank/DDBJ databases">
        <title>Sedimentibacterium mangrovi gen. nov., sp. nov., a novel member of family Phyllobacteriacea isolated from mangrove sediment.</title>
        <authorList>
            <person name="Liao H."/>
            <person name="Tian Y."/>
        </authorList>
    </citation>
    <scope>NUCLEOTIDE SEQUENCE [LARGE SCALE GENOMIC DNA]</scope>
    <source>
        <strain evidence="2 3">X9-2-2</strain>
    </source>
</reference>
<keyword evidence="1" id="KW-1133">Transmembrane helix</keyword>
<dbReference type="OrthoDB" id="8435158at2"/>
<feature type="transmembrane region" description="Helical" evidence="1">
    <location>
        <begin position="261"/>
        <end position="280"/>
    </location>
</feature>
<protein>
    <recommendedName>
        <fullName evidence="4">DUF2029 domain-containing protein</fullName>
    </recommendedName>
</protein>
<name>A0A2G1QPW4_9HYPH</name>
<keyword evidence="3" id="KW-1185">Reference proteome</keyword>